<dbReference type="GO" id="GO:0016853">
    <property type="term" value="F:isomerase activity"/>
    <property type="evidence" value="ECO:0007669"/>
    <property type="project" value="UniProtKB-KW"/>
</dbReference>
<dbReference type="KEGG" id="mmab:HQ865_16145"/>
<name>A0A7D4UKW2_9SPHI</name>
<accession>A0A7D4UKW2</accession>
<evidence type="ECO:0000259" key="1">
    <source>
        <dbReference type="Pfam" id="PF01261"/>
    </source>
</evidence>
<proteinExistence type="predicted"/>
<dbReference type="AlphaFoldDB" id="A0A7D4UKW2"/>
<reference evidence="2 3" key="1">
    <citation type="submission" date="2020-05" db="EMBL/GenBank/DDBJ databases">
        <title>Mucilaginibacter mali sp. nov.</title>
        <authorList>
            <person name="Kim H.S."/>
            <person name="Lee K.C."/>
            <person name="Suh M.K."/>
            <person name="Kim J.-S."/>
            <person name="Han K.-I."/>
            <person name="Eom M.K."/>
            <person name="Shin Y.K."/>
            <person name="Lee J.-S."/>
        </authorList>
    </citation>
    <scope>NUCLEOTIDE SEQUENCE [LARGE SCALE GENOMIC DNA]</scope>
    <source>
        <strain evidence="2 3">G2-14</strain>
    </source>
</reference>
<dbReference type="RefSeq" id="WP_173415888.1">
    <property type="nucleotide sequence ID" value="NZ_CP054139.1"/>
</dbReference>
<feature type="domain" description="Xylose isomerase-like TIM barrel" evidence="1">
    <location>
        <begin position="78"/>
        <end position="283"/>
    </location>
</feature>
<dbReference type="PANTHER" id="PTHR12110:SF41">
    <property type="entry name" value="INOSOSE DEHYDRATASE"/>
    <property type="match status" value="1"/>
</dbReference>
<keyword evidence="3" id="KW-1185">Reference proteome</keyword>
<keyword evidence="2" id="KW-0413">Isomerase</keyword>
<dbReference type="EMBL" id="CP054139">
    <property type="protein sequence ID" value="QKJ31222.1"/>
    <property type="molecule type" value="Genomic_DNA"/>
</dbReference>
<gene>
    <name evidence="2" type="ORF">HQ865_16145</name>
</gene>
<dbReference type="PROSITE" id="PS51257">
    <property type="entry name" value="PROKAR_LIPOPROTEIN"/>
    <property type="match status" value="1"/>
</dbReference>
<sequence>MTDKYTRREWAGLALTGLGALMLPSFLSSCKSMAVAVPPVLKGTLAAKQAAEIGIVLGAQTYSFRDHTLDDAIKIMGQLGIRSCELWNGHIQPKTDLKGWRAKDHTDEMKAIRAKFDAAGITIMAYTDGFRDNFSEQEIEQVFRIARDLGTDTITTSATVSVMKRVDVYAKKYKIRVGMHGHSNVNNPNELSSPDSFARGMAGCSNYIGINLDIGHFTAAGFDAIDYIKQHHDRIYCIHVKDRKKNQGENQPLGQGDTPIGPVLRLIRDMHYPIPAHIEYEYKGGDSLVEVGKCLDYCKQQLKA</sequence>
<dbReference type="InterPro" id="IPR036237">
    <property type="entry name" value="Xyl_isomerase-like_sf"/>
</dbReference>
<protein>
    <submittedName>
        <fullName evidence="2">Sugar phosphate isomerase/epimerase</fullName>
    </submittedName>
</protein>
<evidence type="ECO:0000313" key="3">
    <source>
        <dbReference type="Proteomes" id="UP000505355"/>
    </source>
</evidence>
<dbReference type="PANTHER" id="PTHR12110">
    <property type="entry name" value="HYDROXYPYRUVATE ISOMERASE"/>
    <property type="match status" value="1"/>
</dbReference>
<dbReference type="Gene3D" id="3.20.20.150">
    <property type="entry name" value="Divalent-metal-dependent TIM barrel enzymes"/>
    <property type="match status" value="1"/>
</dbReference>
<organism evidence="2 3">
    <name type="scientific">Mucilaginibacter mali</name>
    <dbReference type="NCBI Taxonomy" id="2740462"/>
    <lineage>
        <taxon>Bacteria</taxon>
        <taxon>Pseudomonadati</taxon>
        <taxon>Bacteroidota</taxon>
        <taxon>Sphingobacteriia</taxon>
        <taxon>Sphingobacteriales</taxon>
        <taxon>Sphingobacteriaceae</taxon>
        <taxon>Mucilaginibacter</taxon>
    </lineage>
</organism>
<evidence type="ECO:0000313" key="2">
    <source>
        <dbReference type="EMBL" id="QKJ31222.1"/>
    </source>
</evidence>
<dbReference type="SUPFAM" id="SSF51658">
    <property type="entry name" value="Xylose isomerase-like"/>
    <property type="match status" value="1"/>
</dbReference>
<dbReference type="Pfam" id="PF01261">
    <property type="entry name" value="AP_endonuc_2"/>
    <property type="match status" value="1"/>
</dbReference>
<dbReference type="InterPro" id="IPR050312">
    <property type="entry name" value="IolE/XylAMocC-like"/>
</dbReference>
<dbReference type="Proteomes" id="UP000505355">
    <property type="component" value="Chromosome"/>
</dbReference>
<dbReference type="InterPro" id="IPR013022">
    <property type="entry name" value="Xyl_isomerase-like_TIM-brl"/>
</dbReference>